<comment type="caution">
    <text evidence="3">The sequence shown here is derived from an EMBL/GenBank/DDBJ whole genome shotgun (WGS) entry which is preliminary data.</text>
</comment>
<dbReference type="InterPro" id="IPR003958">
    <property type="entry name" value="CBFA_NFYB_domain"/>
</dbReference>
<feature type="compositionally biased region" description="Basic and acidic residues" evidence="1">
    <location>
        <begin position="33"/>
        <end position="42"/>
    </location>
</feature>
<organism evidence="3 4">
    <name type="scientific">Collybiopsis confluens</name>
    <dbReference type="NCBI Taxonomy" id="2823264"/>
    <lineage>
        <taxon>Eukaryota</taxon>
        <taxon>Fungi</taxon>
        <taxon>Dikarya</taxon>
        <taxon>Basidiomycota</taxon>
        <taxon>Agaricomycotina</taxon>
        <taxon>Agaricomycetes</taxon>
        <taxon>Agaricomycetidae</taxon>
        <taxon>Agaricales</taxon>
        <taxon>Marasmiineae</taxon>
        <taxon>Omphalotaceae</taxon>
        <taxon>Collybiopsis</taxon>
    </lineage>
</organism>
<dbReference type="SUPFAM" id="SSF47113">
    <property type="entry name" value="Histone-fold"/>
    <property type="match status" value="1"/>
</dbReference>
<gene>
    <name evidence="3" type="ORF">D9757_005452</name>
</gene>
<feature type="region of interest" description="Disordered" evidence="1">
    <location>
        <begin position="1"/>
        <end position="94"/>
    </location>
</feature>
<accession>A0A8H5HM50</accession>
<sequence length="372" mass="38910">MSISSGPSSNPYPTAGGAPAFPESISAPNPHWKLAEKNGHAGDEEDEIAEEDEEIDQLASASEPDDDEPGSASTSGPGTGASGGSKRYSRNPGTTCLPATKIENILQADGGTGSLSLSKEGLHILSVATEEFIKRIVQGGHRQANSARRNAINYRDMGMACSPCAVAPNSSSITADTTRQYQEFMFLKDIIPYPMSLADAFDLREAVMNNPTFGEALSALPSRPTSGPTPNSAPPPKPRMTPQIPRENGGTQAYRTMLTQQSNAAASYNAYHYKWHLQPTPNSSGSHTQEEGEAQRHETATDSAQADSIPNGVPSAPSSSSSSSTTAVATPRTDVVATMAPGPSNAFMATAEGAPSASIPGRTVYTQETPLS</sequence>
<name>A0A8H5HM50_9AGAR</name>
<evidence type="ECO:0000313" key="4">
    <source>
        <dbReference type="Proteomes" id="UP000518752"/>
    </source>
</evidence>
<dbReference type="AlphaFoldDB" id="A0A8H5HM50"/>
<proteinExistence type="predicted"/>
<feature type="domain" description="Transcription factor CBF/NF-Y/archaeal histone" evidence="2">
    <location>
        <begin position="97"/>
        <end position="160"/>
    </location>
</feature>
<dbReference type="EMBL" id="JAACJN010000038">
    <property type="protein sequence ID" value="KAF5385669.1"/>
    <property type="molecule type" value="Genomic_DNA"/>
</dbReference>
<feature type="region of interest" description="Disordered" evidence="1">
    <location>
        <begin position="215"/>
        <end position="249"/>
    </location>
</feature>
<feature type="compositionally biased region" description="Basic and acidic residues" evidence="1">
    <location>
        <begin position="288"/>
        <end position="300"/>
    </location>
</feature>
<evidence type="ECO:0000313" key="3">
    <source>
        <dbReference type="EMBL" id="KAF5385669.1"/>
    </source>
</evidence>
<dbReference type="OrthoDB" id="636685at2759"/>
<keyword evidence="4" id="KW-1185">Reference proteome</keyword>
<reference evidence="3 4" key="1">
    <citation type="journal article" date="2020" name="ISME J.">
        <title>Uncovering the hidden diversity of litter-decomposition mechanisms in mushroom-forming fungi.</title>
        <authorList>
            <person name="Floudas D."/>
            <person name="Bentzer J."/>
            <person name="Ahren D."/>
            <person name="Johansson T."/>
            <person name="Persson P."/>
            <person name="Tunlid A."/>
        </authorList>
    </citation>
    <scope>NUCLEOTIDE SEQUENCE [LARGE SCALE GENOMIC DNA]</scope>
    <source>
        <strain evidence="3 4">CBS 406.79</strain>
    </source>
</reference>
<dbReference type="Pfam" id="PF00808">
    <property type="entry name" value="CBFD_NFYB_HMF"/>
    <property type="match status" value="1"/>
</dbReference>
<evidence type="ECO:0000259" key="2">
    <source>
        <dbReference type="Pfam" id="PF00808"/>
    </source>
</evidence>
<feature type="compositionally biased region" description="Polar residues" evidence="1">
    <location>
        <begin position="1"/>
        <end position="12"/>
    </location>
</feature>
<feature type="region of interest" description="Disordered" evidence="1">
    <location>
        <begin position="279"/>
        <end position="372"/>
    </location>
</feature>
<evidence type="ECO:0000256" key="1">
    <source>
        <dbReference type="SAM" id="MobiDB-lite"/>
    </source>
</evidence>
<feature type="compositionally biased region" description="Acidic residues" evidence="1">
    <location>
        <begin position="43"/>
        <end position="56"/>
    </location>
</feature>
<dbReference type="InterPro" id="IPR009072">
    <property type="entry name" value="Histone-fold"/>
</dbReference>
<dbReference type="Gene3D" id="1.10.20.10">
    <property type="entry name" value="Histone, subunit A"/>
    <property type="match status" value="1"/>
</dbReference>
<feature type="compositionally biased region" description="Low complexity" evidence="1">
    <location>
        <begin position="313"/>
        <end position="331"/>
    </location>
</feature>
<protein>
    <recommendedName>
        <fullName evidence="2">Transcription factor CBF/NF-Y/archaeal histone domain-containing protein</fullName>
    </recommendedName>
</protein>
<dbReference type="GO" id="GO:0046982">
    <property type="term" value="F:protein heterodimerization activity"/>
    <property type="evidence" value="ECO:0007669"/>
    <property type="project" value="InterPro"/>
</dbReference>
<dbReference type="Proteomes" id="UP000518752">
    <property type="component" value="Unassembled WGS sequence"/>
</dbReference>